<evidence type="ECO:0000259" key="1">
    <source>
        <dbReference type="Pfam" id="PF13529"/>
    </source>
</evidence>
<feature type="non-terminal residue" evidence="2">
    <location>
        <position position="1"/>
    </location>
</feature>
<evidence type="ECO:0000313" key="2">
    <source>
        <dbReference type="EMBL" id="CAA9549782.1"/>
    </source>
</evidence>
<dbReference type="AlphaFoldDB" id="A0A6J4UIJ4"/>
<dbReference type="InterPro" id="IPR039564">
    <property type="entry name" value="Peptidase_C39-like"/>
</dbReference>
<protein>
    <recommendedName>
        <fullName evidence="1">Peptidase C39-like domain-containing protein</fullName>
    </recommendedName>
</protein>
<dbReference type="Gene3D" id="3.90.70.10">
    <property type="entry name" value="Cysteine proteinases"/>
    <property type="match status" value="1"/>
</dbReference>
<proteinExistence type="predicted"/>
<feature type="domain" description="Peptidase C39-like" evidence="1">
    <location>
        <begin position="22"/>
        <end position="127"/>
    </location>
</feature>
<reference evidence="2" key="1">
    <citation type="submission" date="2020-02" db="EMBL/GenBank/DDBJ databases">
        <authorList>
            <person name="Meier V. D."/>
        </authorList>
    </citation>
    <scope>NUCLEOTIDE SEQUENCE</scope>
    <source>
        <strain evidence="2">AVDCRST_MAG73</strain>
    </source>
</reference>
<sequence>ATAAYGAGIPESVFWDTTPLSANPHWGYRGNIDGWWGNTDDYGIYPEALAPTLNANGFAADVFYGLGDPAALTARLDAGVPTLVWLGFWGDTAVTLDDAGVYTVAAGEHVVVAYGYDGDGVYVSDPASGTMKFFAWDHFLAMWNVLDGMSLGVAPA</sequence>
<name>A0A6J4UIJ4_9BACT</name>
<dbReference type="Pfam" id="PF13529">
    <property type="entry name" value="Peptidase_C39_2"/>
    <property type="match status" value="1"/>
</dbReference>
<gene>
    <name evidence="2" type="ORF">AVDCRST_MAG73-2757</name>
</gene>
<organism evidence="2">
    <name type="scientific">uncultured Thermomicrobiales bacterium</name>
    <dbReference type="NCBI Taxonomy" id="1645740"/>
    <lineage>
        <taxon>Bacteria</taxon>
        <taxon>Pseudomonadati</taxon>
        <taxon>Thermomicrobiota</taxon>
        <taxon>Thermomicrobia</taxon>
        <taxon>Thermomicrobiales</taxon>
        <taxon>environmental samples</taxon>
    </lineage>
</organism>
<dbReference type="EMBL" id="CADCWE010000184">
    <property type="protein sequence ID" value="CAA9549782.1"/>
    <property type="molecule type" value="Genomic_DNA"/>
</dbReference>
<accession>A0A6J4UIJ4</accession>